<keyword evidence="2" id="KW-1133">Transmembrane helix</keyword>
<name>A0A2M9HQ04_9BIFI</name>
<feature type="region of interest" description="Disordered" evidence="1">
    <location>
        <begin position="290"/>
        <end position="318"/>
    </location>
</feature>
<keyword evidence="4" id="KW-1185">Reference proteome</keyword>
<evidence type="ECO:0000256" key="2">
    <source>
        <dbReference type="SAM" id="Phobius"/>
    </source>
</evidence>
<protein>
    <submittedName>
        <fullName evidence="3">Uncharacterized protein</fullName>
    </submittedName>
</protein>
<accession>A0A2M9HQ04</accession>
<feature type="region of interest" description="Disordered" evidence="1">
    <location>
        <begin position="413"/>
        <end position="433"/>
    </location>
</feature>
<dbReference type="AlphaFoldDB" id="A0A2M9HQ04"/>
<dbReference type="Gene3D" id="3.30.565.10">
    <property type="entry name" value="Histidine kinase-like ATPase, C-terminal domain"/>
    <property type="match status" value="1"/>
</dbReference>
<evidence type="ECO:0000313" key="4">
    <source>
        <dbReference type="Proteomes" id="UP000228755"/>
    </source>
</evidence>
<feature type="transmembrane region" description="Helical" evidence="2">
    <location>
        <begin position="92"/>
        <end position="115"/>
    </location>
</feature>
<dbReference type="OrthoDB" id="3228373at2"/>
<dbReference type="InterPro" id="IPR036890">
    <property type="entry name" value="HATPase_C_sf"/>
</dbReference>
<proteinExistence type="predicted"/>
<feature type="transmembrane region" description="Helical" evidence="2">
    <location>
        <begin position="51"/>
        <end position="80"/>
    </location>
</feature>
<feature type="transmembrane region" description="Helical" evidence="2">
    <location>
        <begin position="135"/>
        <end position="153"/>
    </location>
</feature>
<feature type="region of interest" description="Disordered" evidence="1">
    <location>
        <begin position="209"/>
        <end position="228"/>
    </location>
</feature>
<dbReference type="Proteomes" id="UP000228755">
    <property type="component" value="Unassembled WGS sequence"/>
</dbReference>
<feature type="compositionally biased region" description="Polar residues" evidence="1">
    <location>
        <begin position="219"/>
        <end position="228"/>
    </location>
</feature>
<sequence length="469" mass="49473">MGTIDFGGKDARKRLLWDARTRLLLACAVIPAAIETAYLHAAGEAGDVTLLFTLLATVCSLLMALLPNVGGWAIVALWAARCVVPQATPFSILFCLLMAVTVMTYLNAGMALAAAVIAEGATAARIWLYPWDSSVFTIVCATAAFLMVAIWLGSMMSWREQQEIAAQERAELLHELADRELAMQLHHSVANDLTTILLLARQLDSDAVRREAHGETDASESISMPNGGQSAPIHDSGLEHTNPIEHIDEAETISLIERTATESLVKVRALIAELDRTDSVGADTEFATARSSAANGDGRDSSANGSAPSACGKSRHKHAVLRPSHITEISTTELRELGVTLDERLHANGLVGETIISGEESSECTDERKGALLDILHEIVGNMMKYADPAAGYCIAITLGAGLATVSASNGSAAEGTAEPAHTGNTDSPALTGGTGLNRCRQAAESLGGEFTVSTDGPAWTALVRLPLI</sequence>
<dbReference type="EMBL" id="PGLQ01000003">
    <property type="protein sequence ID" value="PJM78893.1"/>
    <property type="molecule type" value="Genomic_DNA"/>
</dbReference>
<dbReference type="RefSeq" id="WP_100496436.1">
    <property type="nucleotide sequence ID" value="NZ_PGLQ01000003.1"/>
</dbReference>
<evidence type="ECO:0000256" key="1">
    <source>
        <dbReference type="SAM" id="MobiDB-lite"/>
    </source>
</evidence>
<comment type="caution">
    <text evidence="3">The sequence shown here is derived from an EMBL/GenBank/DDBJ whole genome shotgun (WGS) entry which is preliminary data.</text>
</comment>
<keyword evidence="2" id="KW-0472">Membrane</keyword>
<organism evidence="3 4">
    <name type="scientific">Bifidobacterium scaligerum</name>
    <dbReference type="NCBI Taxonomy" id="2052656"/>
    <lineage>
        <taxon>Bacteria</taxon>
        <taxon>Bacillati</taxon>
        <taxon>Actinomycetota</taxon>
        <taxon>Actinomycetes</taxon>
        <taxon>Bifidobacteriales</taxon>
        <taxon>Bifidobacteriaceae</taxon>
        <taxon>Bifidobacterium</taxon>
    </lineage>
</organism>
<feature type="transmembrane region" description="Helical" evidence="2">
    <location>
        <begin position="21"/>
        <end position="39"/>
    </location>
</feature>
<reference evidence="3 4" key="1">
    <citation type="submission" date="2017-11" db="EMBL/GenBank/DDBJ databases">
        <title>Draft genome sequences of strains TRE 1, TRE D, TRE H and TRI 7, isolated from tamarins, belonging to four potential novel Bifidobacterium species.</title>
        <authorList>
            <person name="Mattarelli P."/>
            <person name="Modesto M."/>
            <person name="Bonetti A."/>
            <person name="Puglisi E."/>
            <person name="Morelli L."/>
        </authorList>
    </citation>
    <scope>NUCLEOTIDE SEQUENCE [LARGE SCALE GENOMIC DNA]</scope>
    <source>
        <strain evidence="4">TRED</strain>
    </source>
</reference>
<gene>
    <name evidence="3" type="ORF">CUU80_05860</name>
</gene>
<keyword evidence="2" id="KW-0812">Transmembrane</keyword>
<evidence type="ECO:0000313" key="3">
    <source>
        <dbReference type="EMBL" id="PJM78893.1"/>
    </source>
</evidence>